<dbReference type="InterPro" id="IPR036873">
    <property type="entry name" value="Rhodanese-like_dom_sf"/>
</dbReference>
<dbReference type="SMART" id="SM00100">
    <property type="entry name" value="cNMP"/>
    <property type="match status" value="2"/>
</dbReference>
<dbReference type="InterPro" id="IPR000595">
    <property type="entry name" value="cNMP-bd_dom"/>
</dbReference>
<feature type="domain" description="Cyclic nucleotide-binding" evidence="1">
    <location>
        <begin position="39"/>
        <end position="138"/>
    </location>
</feature>
<dbReference type="Proteomes" id="UP000295443">
    <property type="component" value="Unassembled WGS sequence"/>
</dbReference>
<dbReference type="Pfam" id="PF00027">
    <property type="entry name" value="cNMP_binding"/>
    <property type="match status" value="2"/>
</dbReference>
<evidence type="ECO:0000313" key="4">
    <source>
        <dbReference type="Proteomes" id="UP000295443"/>
    </source>
</evidence>
<evidence type="ECO:0000313" key="3">
    <source>
        <dbReference type="EMBL" id="TCJ16083.1"/>
    </source>
</evidence>
<dbReference type="SMART" id="SM00450">
    <property type="entry name" value="RHOD"/>
    <property type="match status" value="1"/>
</dbReference>
<dbReference type="Gene3D" id="3.40.250.10">
    <property type="entry name" value="Rhodanese-like domain"/>
    <property type="match status" value="1"/>
</dbReference>
<name>A0A4R1BFZ8_9PROT</name>
<dbReference type="PROSITE" id="PS50042">
    <property type="entry name" value="CNMP_BINDING_3"/>
    <property type="match status" value="2"/>
</dbReference>
<dbReference type="AlphaFoldDB" id="A0A4R1BFZ8"/>
<organism evidence="3 4">
    <name type="scientific">Parasulfuritortus cantonensis</name>
    <dbReference type="NCBI Taxonomy" id="2528202"/>
    <lineage>
        <taxon>Bacteria</taxon>
        <taxon>Pseudomonadati</taxon>
        <taxon>Pseudomonadota</taxon>
        <taxon>Betaproteobacteria</taxon>
        <taxon>Nitrosomonadales</taxon>
        <taxon>Thiobacillaceae</taxon>
        <taxon>Parasulfuritortus</taxon>
    </lineage>
</organism>
<protein>
    <submittedName>
        <fullName evidence="3">Cyclic nucleotide-binding domain-containing protein</fullName>
    </submittedName>
</protein>
<reference evidence="3 4" key="1">
    <citation type="submission" date="2019-03" db="EMBL/GenBank/DDBJ databases">
        <title>Genome sequence of Thiobacillaceae bacterium LSR1, a sulfur-oxidizing bacterium isolated from freshwater sediment.</title>
        <authorList>
            <person name="Li S."/>
        </authorList>
    </citation>
    <scope>NUCLEOTIDE SEQUENCE [LARGE SCALE GENOMIC DNA]</scope>
    <source>
        <strain evidence="3 4">LSR1</strain>
    </source>
</reference>
<dbReference type="InterPro" id="IPR018488">
    <property type="entry name" value="cNMP-bd_CS"/>
</dbReference>
<dbReference type="CDD" id="cd00158">
    <property type="entry name" value="RHOD"/>
    <property type="match status" value="1"/>
</dbReference>
<dbReference type="Pfam" id="PF00581">
    <property type="entry name" value="Rhodanese"/>
    <property type="match status" value="1"/>
</dbReference>
<dbReference type="Gene3D" id="2.60.120.10">
    <property type="entry name" value="Jelly Rolls"/>
    <property type="match status" value="2"/>
</dbReference>
<comment type="caution">
    <text evidence="3">The sequence shown here is derived from an EMBL/GenBank/DDBJ whole genome shotgun (WGS) entry which is preliminary data.</text>
</comment>
<dbReference type="OrthoDB" id="9814704at2"/>
<dbReference type="EMBL" id="SJZB01000020">
    <property type="protein sequence ID" value="TCJ16083.1"/>
    <property type="molecule type" value="Genomic_DNA"/>
</dbReference>
<dbReference type="SUPFAM" id="SSF51206">
    <property type="entry name" value="cAMP-binding domain-like"/>
    <property type="match status" value="2"/>
</dbReference>
<dbReference type="InterPro" id="IPR014710">
    <property type="entry name" value="RmlC-like_jellyroll"/>
</dbReference>
<dbReference type="PRINTS" id="PR00103">
    <property type="entry name" value="CAMPKINASE"/>
</dbReference>
<feature type="domain" description="Cyclic nucleotide-binding" evidence="1">
    <location>
        <begin position="167"/>
        <end position="270"/>
    </location>
</feature>
<feature type="domain" description="Rhodanese" evidence="2">
    <location>
        <begin position="287"/>
        <end position="364"/>
    </location>
</feature>
<dbReference type="PANTHER" id="PTHR23011">
    <property type="entry name" value="CYCLIC NUCLEOTIDE-BINDING DOMAIN CONTAINING PROTEIN"/>
    <property type="match status" value="1"/>
</dbReference>
<accession>A0A4R1BFZ8</accession>
<dbReference type="PROSITE" id="PS00888">
    <property type="entry name" value="CNMP_BINDING_1"/>
    <property type="match status" value="1"/>
</dbReference>
<proteinExistence type="predicted"/>
<gene>
    <name evidence="3" type="ORF">EZJ19_05680</name>
</gene>
<dbReference type="InterPro" id="IPR001763">
    <property type="entry name" value="Rhodanese-like_dom"/>
</dbReference>
<keyword evidence="4" id="KW-1185">Reference proteome</keyword>
<evidence type="ECO:0000259" key="2">
    <source>
        <dbReference type="PROSITE" id="PS50206"/>
    </source>
</evidence>
<sequence length="371" mass="40543">MGHAHRHDRRGEVARRRHLVPARTLNIMLEPQSLRHFSPLDALSETGLGQAAEAMTVQRLGVGGELFRKGERDHAVYFLLSGRVALRSDPASAPLYIEADTDAAHVPLSRLKPRRYTAIAATPVEVAVIDEDLLDNLLTADQTTAYEVTEISGEDPEWMFRLICDPAFAKIPSHNFAILFSRLETVEVPDGEVIVRQGEIGDYYYIIRQGKADVWRAYDGDDATKVAQLGAGDTFGEEALLSGEPRNATVVMAGAGKLMRLAQADFDTLLKPPLVHRVDPGTAAILVGAGARFLDVRSESEFREFSLPSSVNLPLGNLRGLAEQLDPRRKYITVCESGRRASAAAFLLGQRGFDVCVLEGGLIPVFNNGNS</sequence>
<dbReference type="CDD" id="cd00038">
    <property type="entry name" value="CAP_ED"/>
    <property type="match status" value="2"/>
</dbReference>
<dbReference type="InterPro" id="IPR018490">
    <property type="entry name" value="cNMP-bd_dom_sf"/>
</dbReference>
<dbReference type="PANTHER" id="PTHR23011:SF28">
    <property type="entry name" value="CYCLIC NUCLEOTIDE-BINDING DOMAIN CONTAINING PROTEIN"/>
    <property type="match status" value="1"/>
</dbReference>
<dbReference type="PROSITE" id="PS50206">
    <property type="entry name" value="RHODANESE_3"/>
    <property type="match status" value="1"/>
</dbReference>
<dbReference type="SUPFAM" id="SSF52821">
    <property type="entry name" value="Rhodanese/Cell cycle control phosphatase"/>
    <property type="match status" value="1"/>
</dbReference>
<evidence type="ECO:0000259" key="1">
    <source>
        <dbReference type="PROSITE" id="PS50042"/>
    </source>
</evidence>